<protein>
    <submittedName>
        <fullName evidence="2">Uncharacterized protein</fullName>
    </submittedName>
</protein>
<evidence type="ECO:0000313" key="2">
    <source>
        <dbReference type="EMBL" id="EER04180.1"/>
    </source>
</evidence>
<sequence length="83" mass="8766">MADSNDRLKVDEPISSRWPNAPAEGGPVGIQQAQTNSTLPVVSTAQVAPISVSPSVYAANTPLENGKEVSRADIDLAKRHLMV</sequence>
<evidence type="ECO:0000256" key="1">
    <source>
        <dbReference type="SAM" id="MobiDB-lite"/>
    </source>
</evidence>
<feature type="compositionally biased region" description="Basic and acidic residues" evidence="1">
    <location>
        <begin position="1"/>
        <end position="14"/>
    </location>
</feature>
<dbReference type="GeneID" id="9045582"/>
<dbReference type="InParanoid" id="C5LGJ4"/>
<reference evidence="2 3" key="1">
    <citation type="submission" date="2008-07" db="EMBL/GenBank/DDBJ databases">
        <authorList>
            <person name="El-Sayed N."/>
            <person name="Caler E."/>
            <person name="Inman J."/>
            <person name="Amedeo P."/>
            <person name="Hass B."/>
            <person name="Wortman J."/>
        </authorList>
    </citation>
    <scope>NUCLEOTIDE SEQUENCE [LARGE SCALE GENOMIC DNA]</scope>
    <source>
        <strain evidence="3">ATCC 50983 / TXsc</strain>
    </source>
</reference>
<dbReference type="RefSeq" id="XP_002772364.1">
    <property type="nucleotide sequence ID" value="XM_002772318.1"/>
</dbReference>
<dbReference type="EMBL" id="GG681830">
    <property type="protein sequence ID" value="EER04180.1"/>
    <property type="molecule type" value="Genomic_DNA"/>
</dbReference>
<name>C5LGJ4_PERM5</name>
<dbReference type="AlphaFoldDB" id="C5LGJ4"/>
<feature type="region of interest" description="Disordered" evidence="1">
    <location>
        <begin position="1"/>
        <end position="26"/>
    </location>
</feature>
<evidence type="ECO:0000313" key="3">
    <source>
        <dbReference type="Proteomes" id="UP000007800"/>
    </source>
</evidence>
<dbReference type="Proteomes" id="UP000007800">
    <property type="component" value="Unassembled WGS sequence"/>
</dbReference>
<accession>C5LGJ4</accession>
<proteinExistence type="predicted"/>
<gene>
    <name evidence="2" type="ORF">Pmar_PMAR019598</name>
</gene>
<keyword evidence="3" id="KW-1185">Reference proteome</keyword>
<organism evidence="3">
    <name type="scientific">Perkinsus marinus (strain ATCC 50983 / TXsc)</name>
    <dbReference type="NCBI Taxonomy" id="423536"/>
    <lineage>
        <taxon>Eukaryota</taxon>
        <taxon>Sar</taxon>
        <taxon>Alveolata</taxon>
        <taxon>Perkinsozoa</taxon>
        <taxon>Perkinsea</taxon>
        <taxon>Perkinsida</taxon>
        <taxon>Perkinsidae</taxon>
        <taxon>Perkinsus</taxon>
    </lineage>
</organism>